<evidence type="ECO:0000313" key="2">
    <source>
        <dbReference type="Proteomes" id="UP001432322"/>
    </source>
</evidence>
<dbReference type="Proteomes" id="UP001432322">
    <property type="component" value="Unassembled WGS sequence"/>
</dbReference>
<reference evidence="1" key="1">
    <citation type="submission" date="2023-10" db="EMBL/GenBank/DDBJ databases">
        <title>Genome assembly of Pristionchus species.</title>
        <authorList>
            <person name="Yoshida K."/>
            <person name="Sommer R.J."/>
        </authorList>
    </citation>
    <scope>NUCLEOTIDE SEQUENCE</scope>
    <source>
        <strain evidence="1">RS5133</strain>
    </source>
</reference>
<proteinExistence type="predicted"/>
<dbReference type="EMBL" id="BTSY01000005">
    <property type="protein sequence ID" value="GMT27751.1"/>
    <property type="molecule type" value="Genomic_DNA"/>
</dbReference>
<accession>A0AAV5W6F5</accession>
<gene>
    <name evidence="1" type="ORF">PFISCL1PPCAC_19048</name>
</gene>
<organism evidence="1 2">
    <name type="scientific">Pristionchus fissidentatus</name>
    <dbReference type="NCBI Taxonomy" id="1538716"/>
    <lineage>
        <taxon>Eukaryota</taxon>
        <taxon>Metazoa</taxon>
        <taxon>Ecdysozoa</taxon>
        <taxon>Nematoda</taxon>
        <taxon>Chromadorea</taxon>
        <taxon>Rhabditida</taxon>
        <taxon>Rhabditina</taxon>
        <taxon>Diplogasteromorpha</taxon>
        <taxon>Diplogasteroidea</taxon>
        <taxon>Neodiplogasteridae</taxon>
        <taxon>Pristionchus</taxon>
    </lineage>
</organism>
<evidence type="ECO:0008006" key="3">
    <source>
        <dbReference type="Google" id="ProtNLM"/>
    </source>
</evidence>
<name>A0AAV5W6F5_9BILA</name>
<feature type="non-terminal residue" evidence="1">
    <location>
        <position position="1"/>
    </location>
</feature>
<feature type="non-terminal residue" evidence="1">
    <location>
        <position position="92"/>
    </location>
</feature>
<comment type="caution">
    <text evidence="1">The sequence shown here is derived from an EMBL/GenBank/DDBJ whole genome shotgun (WGS) entry which is preliminary data.</text>
</comment>
<evidence type="ECO:0000313" key="1">
    <source>
        <dbReference type="EMBL" id="GMT27751.1"/>
    </source>
</evidence>
<protein>
    <recommendedName>
        <fullName evidence="3">Protein kinase domain-containing protein</fullName>
    </recommendedName>
</protein>
<sequence length="92" mass="10720">LADSGLTKLYLVLNQCRARQVMRVEYSKIPKVASRIKRELSLLEMLKNIDPEDKSHFLTLYDKGRTPIFKFMVVSRVGPTLLQIREKVLEQD</sequence>
<keyword evidence="2" id="KW-1185">Reference proteome</keyword>
<dbReference type="AlphaFoldDB" id="A0AAV5W6F5"/>